<dbReference type="SUPFAM" id="SSF88659">
    <property type="entry name" value="Sigma3 and sigma4 domains of RNA polymerase sigma factors"/>
    <property type="match status" value="1"/>
</dbReference>
<evidence type="ECO:0000313" key="6">
    <source>
        <dbReference type="EMBL" id="SDD77063.1"/>
    </source>
</evidence>
<evidence type="ECO:0000259" key="5">
    <source>
        <dbReference type="Pfam" id="PF08281"/>
    </source>
</evidence>
<dbReference type="OrthoDB" id="9150024at2"/>
<dbReference type="PANTHER" id="PTHR43133:SF46">
    <property type="entry name" value="RNA POLYMERASE SIGMA-70 FACTOR ECF SUBFAMILY"/>
    <property type="match status" value="1"/>
</dbReference>
<dbReference type="EMBL" id="FNAC01000058">
    <property type="protein sequence ID" value="SDD77063.1"/>
    <property type="molecule type" value="Genomic_DNA"/>
</dbReference>
<evidence type="ECO:0000256" key="3">
    <source>
        <dbReference type="ARBA" id="ARBA00023082"/>
    </source>
</evidence>
<comment type="similarity">
    <text evidence="1">Belongs to the sigma-70 factor family. ECF subfamily.</text>
</comment>
<dbReference type="InterPro" id="IPR014284">
    <property type="entry name" value="RNA_pol_sigma-70_dom"/>
</dbReference>
<dbReference type="InterPro" id="IPR013324">
    <property type="entry name" value="RNA_pol_sigma_r3/r4-like"/>
</dbReference>
<dbReference type="InterPro" id="IPR013325">
    <property type="entry name" value="RNA_pol_sigma_r2"/>
</dbReference>
<keyword evidence="2" id="KW-0805">Transcription regulation</keyword>
<name>A0A1G6XGZ6_9BACT</name>
<keyword evidence="3" id="KW-0731">Sigma factor</keyword>
<sequence length="213" mass="25166">MNNKPDRNTENLEVMYRHQETVKIFESKNDTEIWAAFNRGDEMAFNYLFRTYTPLLFRYGCQFRVEQEMVQDAIQNLFIYLRGKRGDLSEVHSIKGYLFRSLQRELLKQIKLDKNRVRLGEIELEGLFPIQTSAESNLIVSEGAEEQFNKLKVCIDNLTPRQRQAILLLYEEGFSYKEIAEIMDFAEVKSARKLVYRALTTLRSLMTIDQKKK</sequence>
<protein>
    <submittedName>
        <fullName evidence="6">RNA polymerase sigma-70 factor, ECF subfamily</fullName>
    </submittedName>
</protein>
<dbReference type="SUPFAM" id="SSF88946">
    <property type="entry name" value="Sigma2 domain of RNA polymerase sigma factors"/>
    <property type="match status" value="1"/>
</dbReference>
<dbReference type="Gene3D" id="1.10.10.10">
    <property type="entry name" value="Winged helix-like DNA-binding domain superfamily/Winged helix DNA-binding domain"/>
    <property type="match status" value="1"/>
</dbReference>
<organism evidence="6 7">
    <name type="scientific">Algoriphagus faecimaris</name>
    <dbReference type="NCBI Taxonomy" id="686796"/>
    <lineage>
        <taxon>Bacteria</taxon>
        <taxon>Pseudomonadati</taxon>
        <taxon>Bacteroidota</taxon>
        <taxon>Cytophagia</taxon>
        <taxon>Cytophagales</taxon>
        <taxon>Cyclobacteriaceae</taxon>
        <taxon>Algoriphagus</taxon>
    </lineage>
</organism>
<dbReference type="Pfam" id="PF08281">
    <property type="entry name" value="Sigma70_r4_2"/>
    <property type="match status" value="1"/>
</dbReference>
<evidence type="ECO:0000313" key="7">
    <source>
        <dbReference type="Proteomes" id="UP000199060"/>
    </source>
</evidence>
<dbReference type="CDD" id="cd06171">
    <property type="entry name" value="Sigma70_r4"/>
    <property type="match status" value="1"/>
</dbReference>
<proteinExistence type="inferred from homology"/>
<dbReference type="InterPro" id="IPR013249">
    <property type="entry name" value="RNA_pol_sigma70_r4_t2"/>
</dbReference>
<evidence type="ECO:0000256" key="2">
    <source>
        <dbReference type="ARBA" id="ARBA00023015"/>
    </source>
</evidence>
<keyword evidence="7" id="KW-1185">Reference proteome</keyword>
<keyword evidence="4" id="KW-0804">Transcription</keyword>
<dbReference type="STRING" id="686796.SAMN04488104_10589"/>
<dbReference type="GO" id="GO:0006352">
    <property type="term" value="P:DNA-templated transcription initiation"/>
    <property type="evidence" value="ECO:0007669"/>
    <property type="project" value="InterPro"/>
</dbReference>
<dbReference type="GO" id="GO:0003677">
    <property type="term" value="F:DNA binding"/>
    <property type="evidence" value="ECO:0007669"/>
    <property type="project" value="InterPro"/>
</dbReference>
<dbReference type="Gene3D" id="1.10.1740.10">
    <property type="match status" value="1"/>
</dbReference>
<dbReference type="GO" id="GO:0016987">
    <property type="term" value="F:sigma factor activity"/>
    <property type="evidence" value="ECO:0007669"/>
    <property type="project" value="UniProtKB-KW"/>
</dbReference>
<gene>
    <name evidence="6" type="ORF">SAMN04488104_10589</name>
</gene>
<dbReference type="RefSeq" id="WP_087941251.1">
    <property type="nucleotide sequence ID" value="NZ_FNAC01000058.1"/>
</dbReference>
<dbReference type="AlphaFoldDB" id="A0A1G6XGZ6"/>
<dbReference type="Proteomes" id="UP000199060">
    <property type="component" value="Unassembled WGS sequence"/>
</dbReference>
<dbReference type="InterPro" id="IPR036388">
    <property type="entry name" value="WH-like_DNA-bd_sf"/>
</dbReference>
<dbReference type="PANTHER" id="PTHR43133">
    <property type="entry name" value="RNA POLYMERASE ECF-TYPE SIGMA FACTO"/>
    <property type="match status" value="1"/>
</dbReference>
<dbReference type="NCBIfam" id="TIGR02937">
    <property type="entry name" value="sigma70-ECF"/>
    <property type="match status" value="1"/>
</dbReference>
<evidence type="ECO:0000256" key="4">
    <source>
        <dbReference type="ARBA" id="ARBA00023163"/>
    </source>
</evidence>
<feature type="domain" description="RNA polymerase sigma factor 70 region 4 type 2" evidence="5">
    <location>
        <begin position="150"/>
        <end position="202"/>
    </location>
</feature>
<dbReference type="InterPro" id="IPR039425">
    <property type="entry name" value="RNA_pol_sigma-70-like"/>
</dbReference>
<accession>A0A1G6XGZ6</accession>
<reference evidence="7" key="1">
    <citation type="submission" date="2016-10" db="EMBL/GenBank/DDBJ databases">
        <authorList>
            <person name="Varghese N."/>
            <person name="Submissions S."/>
        </authorList>
    </citation>
    <scope>NUCLEOTIDE SEQUENCE [LARGE SCALE GENOMIC DNA]</scope>
    <source>
        <strain evidence="7">DSM 23095</strain>
    </source>
</reference>
<evidence type="ECO:0000256" key="1">
    <source>
        <dbReference type="ARBA" id="ARBA00010641"/>
    </source>
</evidence>